<evidence type="ECO:0000259" key="2">
    <source>
        <dbReference type="Pfam" id="PF10651"/>
    </source>
</evidence>
<evidence type="ECO:0000313" key="4">
    <source>
        <dbReference type="Proteomes" id="UP000280475"/>
    </source>
</evidence>
<protein>
    <submittedName>
        <fullName evidence="3">DUF2479 domain-containing protein</fullName>
    </submittedName>
</protein>
<dbReference type="Proteomes" id="UP000280475">
    <property type="component" value="Chromosome"/>
</dbReference>
<keyword evidence="1" id="KW-0175">Coiled coil</keyword>
<dbReference type="Pfam" id="PF10651">
    <property type="entry name" value="BppU_N"/>
    <property type="match status" value="1"/>
</dbReference>
<dbReference type="EMBL" id="CP027768">
    <property type="protein sequence ID" value="AYW50787.1"/>
    <property type="molecule type" value="Genomic_DNA"/>
</dbReference>
<feature type="coiled-coil region" evidence="1">
    <location>
        <begin position="266"/>
        <end position="293"/>
    </location>
</feature>
<feature type="domain" description="BppU N-terminal" evidence="2">
    <location>
        <begin position="25"/>
        <end position="164"/>
    </location>
</feature>
<gene>
    <name evidence="3" type="ORF">C7H83_10065</name>
</gene>
<organism evidence="3 4">
    <name type="scientific">Tetragenococcus halophilus</name>
    <name type="common">Pediococcus halophilus</name>
    <dbReference type="NCBI Taxonomy" id="51669"/>
    <lineage>
        <taxon>Bacteria</taxon>
        <taxon>Bacillati</taxon>
        <taxon>Bacillota</taxon>
        <taxon>Bacilli</taxon>
        <taxon>Lactobacillales</taxon>
        <taxon>Enterococcaceae</taxon>
        <taxon>Tetragenococcus</taxon>
    </lineage>
</organism>
<name>A0A3G5FKB0_TETHA</name>
<evidence type="ECO:0000313" key="3">
    <source>
        <dbReference type="EMBL" id="AYW50787.1"/>
    </source>
</evidence>
<dbReference type="AlphaFoldDB" id="A0A3G5FKB0"/>
<dbReference type="InterPro" id="IPR018913">
    <property type="entry name" value="BppU_N"/>
</dbReference>
<evidence type="ECO:0000256" key="1">
    <source>
        <dbReference type="SAM" id="Coils"/>
    </source>
</evidence>
<accession>A0A3G5FKB0</accession>
<sequence length="441" mass="50785">MGIWRSGAWLMTNKLYKDIVLEVDIDAKKGAKNQAKETQATFYSYDIQSGLVKINIAEDGQPLALSNGTEVLINVVKLGLPQQKLVYNADIVDATKGITHWDIPEYLTGYKGKVRAGVFINLPNGQRLHGGYFKFNMGISEIDTNLEELEEDYWQAWDEFQSEAEAEWSDWKAIRDDNWEKQEKDYDEWKKDQEEKQNNFENDYAKHWDNWKTQQRNKQSEFEKDYDTWKSTQEGKQTTFENDFSDWKTTQENKQYDFETNTNEIHENINKDIDDIEQRVNETNESLEDLDTYNRQQIDTKLDDKANESSIEEIKNAVEHGFITLEKGFENYNNSNTESDKAGHLQYVKVGPLCHIFGTVKNLSTIKYGGEIVVANIPLTVKTMDRTIGQGSSNDIFTCTAYASPQSFGNQITITRTRDGSGNSTDFTSGKWLNVSLTIRV</sequence>
<reference evidence="3 4" key="1">
    <citation type="journal article" date="2012" name="Int. J. Syst. Evol. Microbiol.">
        <title>Characterization of Tetragenococcus strains from sugar thick juice reveals a novel species, Tetragenococcus osmophilus sp. nov., and divides Tetragenococcus halophilus into two subspecies, T. halophilus subsp. halophilus subsp. nov. and T. halophilus subsp. flandriensis subsp. nov.</title>
        <authorList>
            <person name="Juste A."/>
            <person name="Van Trappen S."/>
            <person name="Verreth C."/>
            <person name="Cleenwerck I."/>
            <person name="De Vos P."/>
            <person name="Lievens B."/>
            <person name="Willems K.A."/>
        </authorList>
    </citation>
    <scope>NUCLEOTIDE SEQUENCE [LARGE SCALE GENOMIC DNA]</scope>
    <source>
        <strain evidence="3 4">LMG 26042</strain>
    </source>
</reference>
<dbReference type="Gene3D" id="2.60.40.3350">
    <property type="match status" value="1"/>
</dbReference>
<proteinExistence type="predicted"/>